<evidence type="ECO:0000313" key="2">
    <source>
        <dbReference type="EMBL" id="ACF14204.1"/>
    </source>
</evidence>
<evidence type="ECO:0000259" key="1">
    <source>
        <dbReference type="Pfam" id="PF01370"/>
    </source>
</evidence>
<dbReference type="Gene3D" id="3.40.50.720">
    <property type="entry name" value="NAD(P)-binding Rossmann-like Domain"/>
    <property type="match status" value="1"/>
</dbReference>
<dbReference type="AlphaFoldDB" id="B3QTA5"/>
<organism evidence="2 3">
    <name type="scientific">Chloroherpeton thalassium (strain ATCC 35110 / GB-78)</name>
    <dbReference type="NCBI Taxonomy" id="517418"/>
    <lineage>
        <taxon>Bacteria</taxon>
        <taxon>Pseudomonadati</taxon>
        <taxon>Chlorobiota</taxon>
        <taxon>Chlorobiia</taxon>
        <taxon>Chlorobiales</taxon>
        <taxon>Chloroherpetonaceae</taxon>
        <taxon>Chloroherpeton</taxon>
    </lineage>
</organism>
<dbReference type="HOGENOM" id="CLU_007383_6_0_10"/>
<dbReference type="EMBL" id="CP001100">
    <property type="protein sequence ID" value="ACF14204.1"/>
    <property type="molecule type" value="Genomic_DNA"/>
</dbReference>
<dbReference type="OrthoDB" id="596910at2"/>
<proteinExistence type="predicted"/>
<dbReference type="GO" id="GO:0005737">
    <property type="term" value="C:cytoplasm"/>
    <property type="evidence" value="ECO:0007669"/>
    <property type="project" value="TreeGrafter"/>
</dbReference>
<protein>
    <submittedName>
        <fullName evidence="2">NAD-dependent epimerase/dehydratase</fullName>
    </submittedName>
</protein>
<dbReference type="KEGG" id="cts:Ctha_1747"/>
<dbReference type="PANTHER" id="PTHR48079">
    <property type="entry name" value="PROTEIN YEEZ"/>
    <property type="match status" value="1"/>
</dbReference>
<dbReference type="CDD" id="cd05228">
    <property type="entry name" value="AR_FR_like_1_SDR_e"/>
    <property type="match status" value="1"/>
</dbReference>
<dbReference type="GO" id="GO:0004029">
    <property type="term" value="F:aldehyde dehydrogenase (NAD+) activity"/>
    <property type="evidence" value="ECO:0007669"/>
    <property type="project" value="TreeGrafter"/>
</dbReference>
<dbReference type="PANTHER" id="PTHR48079:SF6">
    <property type="entry name" value="NAD(P)-BINDING DOMAIN-CONTAINING PROTEIN-RELATED"/>
    <property type="match status" value="1"/>
</dbReference>
<dbReference type="InterPro" id="IPR051783">
    <property type="entry name" value="NAD(P)-dependent_oxidoreduct"/>
</dbReference>
<dbReference type="eggNOG" id="COG0451">
    <property type="taxonomic scope" value="Bacteria"/>
</dbReference>
<dbReference type="InterPro" id="IPR001509">
    <property type="entry name" value="Epimerase_deHydtase"/>
</dbReference>
<name>B3QTA5_CHLT3</name>
<gene>
    <name evidence="2" type="ordered locus">Ctha_1747</name>
</gene>
<dbReference type="STRING" id="517418.Ctha_1747"/>
<feature type="domain" description="NAD-dependent epimerase/dehydratase" evidence="1">
    <location>
        <begin position="4"/>
        <end position="230"/>
    </location>
</feature>
<sequence length="328" mass="36244">MKSLVTGATGFIGSNVLRRLVNDGHEAVALVRQNSNLDAISDVLDRVELRYGDITDKPSLVAASKDVSHVYHCAGMARIGPGHVDKLHKINVDGTRHVLEVAKECNIERVVFTSSVSAVGITGTKEPANESQTWNLDELNVPYFKTKHLAEKEVQKAVDEGVDCVIVNPSYVFGPGDINFNAGGLIRDLYHRRIPFYPTGGVCIVDIDDVVNGHISAMKNGKKGERYILGGQNVPYKEVFDTICRIVGVPKVNIPMFPSLVKFVLKVTESARKQHKISALANTEILTSASKFLYYDSSKAIKELGFGQTPFEKTLESTFQWYKSYRLL</sequence>
<evidence type="ECO:0000313" key="3">
    <source>
        <dbReference type="Proteomes" id="UP000001208"/>
    </source>
</evidence>
<accession>B3QTA5</accession>
<dbReference type="Proteomes" id="UP000001208">
    <property type="component" value="Chromosome"/>
</dbReference>
<dbReference type="RefSeq" id="WP_012500288.1">
    <property type="nucleotide sequence ID" value="NC_011026.1"/>
</dbReference>
<dbReference type="Pfam" id="PF01370">
    <property type="entry name" value="Epimerase"/>
    <property type="match status" value="1"/>
</dbReference>
<dbReference type="SUPFAM" id="SSF51735">
    <property type="entry name" value="NAD(P)-binding Rossmann-fold domains"/>
    <property type="match status" value="1"/>
</dbReference>
<keyword evidence="3" id="KW-1185">Reference proteome</keyword>
<dbReference type="InterPro" id="IPR036291">
    <property type="entry name" value="NAD(P)-bd_dom_sf"/>
</dbReference>
<reference evidence="2 3" key="1">
    <citation type="submission" date="2008-06" db="EMBL/GenBank/DDBJ databases">
        <title>Complete sequence of Chloroherpeton thalassium ATCC 35110.</title>
        <authorList>
            <consortium name="US DOE Joint Genome Institute"/>
            <person name="Lucas S."/>
            <person name="Copeland A."/>
            <person name="Lapidus A."/>
            <person name="Glavina del Rio T."/>
            <person name="Dalin E."/>
            <person name="Tice H."/>
            <person name="Bruce D."/>
            <person name="Goodwin L."/>
            <person name="Pitluck S."/>
            <person name="Schmutz J."/>
            <person name="Larimer F."/>
            <person name="Land M."/>
            <person name="Hauser L."/>
            <person name="Kyrpides N."/>
            <person name="Mikhailova N."/>
            <person name="Liu Z."/>
            <person name="Li T."/>
            <person name="Zhao F."/>
            <person name="Overmann J."/>
            <person name="Bryant D.A."/>
            <person name="Richardson P."/>
        </authorList>
    </citation>
    <scope>NUCLEOTIDE SEQUENCE [LARGE SCALE GENOMIC DNA]</scope>
    <source>
        <strain evidence="3">ATCC 35110 / GB-78</strain>
    </source>
</reference>